<proteinExistence type="predicted"/>
<name>A0A383DU08_9ZZZZ</name>
<sequence>MTARRAKTLDSLPKSVLGGLIVLLLALTFLVQGRLNEQRAELSHNYLEPLQNAPPMLVLTTQALSGFRGIISSYLWLRANEAQLEKRYQEQMQLSQWVSQLQPNVPTVWANRAWNMAYNISVKYPDGETRWMYVQEGIRLLRDEGIRYCPQEPIIYHELSWIFQHKVGHNMDDHHRFYKRQWMNNMTAVLWATPEDARNSNGVPNFDELINPPNEEVAARVREL</sequence>
<dbReference type="EMBL" id="UINC01220181">
    <property type="protein sequence ID" value="SVE47981.1"/>
    <property type="molecule type" value="Genomic_DNA"/>
</dbReference>
<accession>A0A383DU08</accession>
<organism evidence="1">
    <name type="scientific">marine metagenome</name>
    <dbReference type="NCBI Taxonomy" id="408172"/>
    <lineage>
        <taxon>unclassified sequences</taxon>
        <taxon>metagenomes</taxon>
        <taxon>ecological metagenomes</taxon>
    </lineage>
</organism>
<reference evidence="1" key="1">
    <citation type="submission" date="2018-05" db="EMBL/GenBank/DDBJ databases">
        <authorList>
            <person name="Lanie J.A."/>
            <person name="Ng W.-L."/>
            <person name="Kazmierczak K.M."/>
            <person name="Andrzejewski T.M."/>
            <person name="Davidsen T.M."/>
            <person name="Wayne K.J."/>
            <person name="Tettelin H."/>
            <person name="Glass J.I."/>
            <person name="Rusch D."/>
            <person name="Podicherti R."/>
            <person name="Tsui H.-C.T."/>
            <person name="Winkler M.E."/>
        </authorList>
    </citation>
    <scope>NUCLEOTIDE SEQUENCE</scope>
</reference>
<gene>
    <name evidence="1" type="ORF">METZ01_LOCUS500835</name>
</gene>
<protein>
    <submittedName>
        <fullName evidence="1">Uncharacterized protein</fullName>
    </submittedName>
</protein>
<dbReference type="AlphaFoldDB" id="A0A383DU08"/>
<feature type="non-terminal residue" evidence="1">
    <location>
        <position position="224"/>
    </location>
</feature>
<evidence type="ECO:0000313" key="1">
    <source>
        <dbReference type="EMBL" id="SVE47981.1"/>
    </source>
</evidence>